<evidence type="ECO:0000256" key="5">
    <source>
        <dbReference type="ARBA" id="ARBA00023136"/>
    </source>
</evidence>
<keyword evidence="3 6" id="KW-0812">Transmembrane</keyword>
<dbReference type="PANTHER" id="PTHR30250:SF11">
    <property type="entry name" value="O-ANTIGEN TRANSPORTER-RELATED"/>
    <property type="match status" value="1"/>
</dbReference>
<keyword evidence="8" id="KW-1185">Reference proteome</keyword>
<protein>
    <submittedName>
        <fullName evidence="7">Membrane protein involved in the export of O-antigen and teichoic acid</fullName>
    </submittedName>
</protein>
<feature type="transmembrane region" description="Helical" evidence="6">
    <location>
        <begin position="20"/>
        <end position="41"/>
    </location>
</feature>
<sequence length="509" mass="56044">MISKSPYSGVSLRLEIWHFLTGKIASAVMTFVILLWIVRLLPVTEYGVYVTLVAQLELAIAISGLGLPWLAARYLPDYRLHASGAKIQRLARLLLIWLAVSLAIFTGLLGAGLPHYLSWTGLTAFQEAATLYLLVLYIEGIGRLVIVSLLSPLMQQRVVRSSLVLRQLMLFALLLLTSFFHDMQLVDVVRAELVASFLGTSLAIIGLWKHLASLKCVTSKPDWEEPRLAEMWRTSLNMYVAYLLTLLYSPQVFQVVVLRALGAEAAAIFGFLRSLYVQVAHYLPAALLFNLIRPKLVASFVGGGGIKELGRNANMAGKLSLFGLMPLIVFAAVGGADLISWLSGARFTDTGFLFLGFMLALIPFSQRQLMESMAVATGHAGLCPRAAASGLLMPPLMMGLLNLGLGLWAPIIALALGHLLFNLVILFYLARYTGYRPDLAGFYKLITAAAVGFLGTVWLPPLSPLWLQVLVHAAMVMVAFLFIAWLIKPFAEGERDRINCLIKRPLFIW</sequence>
<dbReference type="OrthoDB" id="8573819at2"/>
<gene>
    <name evidence="7" type="ORF">SAMN05216386_1742</name>
</gene>
<feature type="transmembrane region" description="Helical" evidence="6">
    <location>
        <begin position="442"/>
        <end position="459"/>
    </location>
</feature>
<evidence type="ECO:0000256" key="3">
    <source>
        <dbReference type="ARBA" id="ARBA00022692"/>
    </source>
</evidence>
<feature type="transmembrane region" description="Helical" evidence="6">
    <location>
        <begin position="129"/>
        <end position="151"/>
    </location>
</feature>
<dbReference type="Proteomes" id="UP000183107">
    <property type="component" value="Unassembled WGS sequence"/>
</dbReference>
<name>A0A1I5BMX9_9PROT</name>
<proteinExistence type="predicted"/>
<feature type="transmembrane region" description="Helical" evidence="6">
    <location>
        <begin position="347"/>
        <end position="365"/>
    </location>
</feature>
<dbReference type="InterPro" id="IPR050833">
    <property type="entry name" value="Poly_Biosynth_Transport"/>
</dbReference>
<organism evidence="7 8">
    <name type="scientific">Nitrosospira briensis</name>
    <dbReference type="NCBI Taxonomy" id="35799"/>
    <lineage>
        <taxon>Bacteria</taxon>
        <taxon>Pseudomonadati</taxon>
        <taxon>Pseudomonadota</taxon>
        <taxon>Betaproteobacteria</taxon>
        <taxon>Nitrosomonadales</taxon>
        <taxon>Nitrosomonadaceae</taxon>
        <taxon>Nitrosospira</taxon>
    </lineage>
</organism>
<dbReference type="Pfam" id="PF01943">
    <property type="entry name" value="Polysacc_synt"/>
    <property type="match status" value="1"/>
</dbReference>
<evidence type="ECO:0000256" key="6">
    <source>
        <dbReference type="SAM" id="Phobius"/>
    </source>
</evidence>
<keyword evidence="2" id="KW-1003">Cell membrane</keyword>
<feature type="transmembrane region" description="Helical" evidence="6">
    <location>
        <begin position="319"/>
        <end position="341"/>
    </location>
</feature>
<dbReference type="GO" id="GO:0005886">
    <property type="term" value="C:plasma membrane"/>
    <property type="evidence" value="ECO:0007669"/>
    <property type="project" value="UniProtKB-SubCell"/>
</dbReference>
<reference evidence="8" key="1">
    <citation type="submission" date="2016-10" db="EMBL/GenBank/DDBJ databases">
        <authorList>
            <person name="Varghese N."/>
        </authorList>
    </citation>
    <scope>NUCLEOTIDE SEQUENCE [LARGE SCALE GENOMIC DNA]</scope>
    <source>
        <strain evidence="8">Nsp8</strain>
    </source>
</reference>
<feature type="transmembrane region" description="Helical" evidence="6">
    <location>
        <begin position="47"/>
        <end position="72"/>
    </location>
</feature>
<feature type="transmembrane region" description="Helical" evidence="6">
    <location>
        <begin position="93"/>
        <end position="117"/>
    </location>
</feature>
<evidence type="ECO:0000256" key="4">
    <source>
        <dbReference type="ARBA" id="ARBA00022989"/>
    </source>
</evidence>
<feature type="transmembrane region" description="Helical" evidence="6">
    <location>
        <begin position="267"/>
        <end position="289"/>
    </location>
</feature>
<comment type="subcellular location">
    <subcellularLocation>
        <location evidence="1">Cell membrane</location>
        <topology evidence="1">Multi-pass membrane protein</topology>
    </subcellularLocation>
</comment>
<evidence type="ECO:0000313" key="8">
    <source>
        <dbReference type="Proteomes" id="UP000183107"/>
    </source>
</evidence>
<accession>A0A1I5BMX9</accession>
<keyword evidence="5 6" id="KW-0472">Membrane</keyword>
<dbReference type="RefSeq" id="WP_074796700.1">
    <property type="nucleotide sequence ID" value="NZ_FOVJ01000003.1"/>
</dbReference>
<feature type="transmembrane region" description="Helical" evidence="6">
    <location>
        <begin position="239"/>
        <end position="261"/>
    </location>
</feature>
<evidence type="ECO:0000256" key="1">
    <source>
        <dbReference type="ARBA" id="ARBA00004651"/>
    </source>
</evidence>
<feature type="transmembrane region" description="Helical" evidence="6">
    <location>
        <begin position="163"/>
        <end position="181"/>
    </location>
</feature>
<evidence type="ECO:0000313" key="7">
    <source>
        <dbReference type="EMBL" id="SFN76068.1"/>
    </source>
</evidence>
<feature type="transmembrane region" description="Helical" evidence="6">
    <location>
        <begin position="411"/>
        <end position="430"/>
    </location>
</feature>
<keyword evidence="4 6" id="KW-1133">Transmembrane helix</keyword>
<dbReference type="EMBL" id="FOVJ01000003">
    <property type="protein sequence ID" value="SFN76068.1"/>
    <property type="molecule type" value="Genomic_DNA"/>
</dbReference>
<evidence type="ECO:0000256" key="2">
    <source>
        <dbReference type="ARBA" id="ARBA00022475"/>
    </source>
</evidence>
<feature type="transmembrane region" description="Helical" evidence="6">
    <location>
        <begin position="465"/>
        <end position="487"/>
    </location>
</feature>
<dbReference type="InterPro" id="IPR002797">
    <property type="entry name" value="Polysacc_synth"/>
</dbReference>
<dbReference type="PANTHER" id="PTHR30250">
    <property type="entry name" value="PST FAMILY PREDICTED COLANIC ACID TRANSPORTER"/>
    <property type="match status" value="1"/>
</dbReference>
<dbReference type="AlphaFoldDB" id="A0A1I5BMX9"/>